<proteinExistence type="predicted"/>
<dbReference type="KEGG" id="ppr:PBPRB0285"/>
<protein>
    <submittedName>
        <fullName evidence="1">Uncharacterized protein</fullName>
    </submittedName>
</protein>
<dbReference type="AlphaFoldDB" id="Q6LL56"/>
<accession>Q6LL56</accession>
<keyword evidence="2" id="KW-1185">Reference proteome</keyword>
<organism evidence="1 2">
    <name type="scientific">Photobacterium profundum (strain SS9)</name>
    <dbReference type="NCBI Taxonomy" id="298386"/>
    <lineage>
        <taxon>Bacteria</taxon>
        <taxon>Pseudomonadati</taxon>
        <taxon>Pseudomonadota</taxon>
        <taxon>Gammaproteobacteria</taxon>
        <taxon>Vibrionales</taxon>
        <taxon>Vibrionaceae</taxon>
        <taxon>Photobacterium</taxon>
    </lineage>
</organism>
<dbReference type="Proteomes" id="UP000000593">
    <property type="component" value="Chromosome 2"/>
</dbReference>
<sequence>MKECLKHNIPSNPFMTIRIFTFLYNGMTQQKALIVSRGLSKMMIHGSNKRISIKRAMKIPITKIKQVSSGPLTPKAFQKKAVTLPVI</sequence>
<reference evidence="2" key="1">
    <citation type="journal article" date="2005" name="Science">
        <title>Life at depth: Photobacterium profundum genome sequence and expression analysis.</title>
        <authorList>
            <person name="Vezzi A."/>
            <person name="Campanaro S."/>
            <person name="D'Angelo M."/>
            <person name="Simonato F."/>
            <person name="Vitulo N."/>
            <person name="Lauro F.M."/>
            <person name="Cestaro A."/>
            <person name="Malacrida G."/>
            <person name="Simionati B."/>
            <person name="Cannata N."/>
            <person name="Romualdi C."/>
            <person name="Bartlett D.H."/>
            <person name="Valle G."/>
        </authorList>
    </citation>
    <scope>NUCLEOTIDE SEQUENCE [LARGE SCALE GENOMIC DNA]</scope>
    <source>
        <strain evidence="2">ATCC BAA-1253 / SS9</strain>
    </source>
</reference>
<evidence type="ECO:0000313" key="2">
    <source>
        <dbReference type="Proteomes" id="UP000000593"/>
    </source>
</evidence>
<evidence type="ECO:0000313" key="1">
    <source>
        <dbReference type="EMBL" id="CAG22158.1"/>
    </source>
</evidence>
<dbReference type="HOGENOM" id="CLU_2480652_0_0_6"/>
<name>Q6LL56_PHOPR</name>
<dbReference type="EMBL" id="CR378675">
    <property type="protein sequence ID" value="CAG22158.1"/>
    <property type="molecule type" value="Genomic_DNA"/>
</dbReference>
<gene>
    <name evidence="1" type="ordered locus">PBPRB0285</name>
</gene>